<name>A0A2M7TXR9_9BACT</name>
<dbReference type="AlphaFoldDB" id="A0A2M7TXR9"/>
<evidence type="ECO:0000313" key="1">
    <source>
        <dbReference type="EMBL" id="PIZ62611.1"/>
    </source>
</evidence>
<comment type="caution">
    <text evidence="1">The sequence shown here is derived from an EMBL/GenBank/DDBJ whole genome shotgun (WGS) entry which is preliminary data.</text>
</comment>
<dbReference type="Proteomes" id="UP000228503">
    <property type="component" value="Unassembled WGS sequence"/>
</dbReference>
<sequence>MSKLHDKKYPLNELKKIFLDNVSSKDWEENYHPTNLATAIAISSIDLLKEFQWIDSEDFWQNIGHSNDKQKISKKVINILRYLLIFAEIAEIDLIDYIDNSLTTKQNVL</sequence>
<organism evidence="1 2">
    <name type="scientific">Candidatus Roizmanbacteria bacterium CG_4_10_14_0_2_um_filter_39_13</name>
    <dbReference type="NCBI Taxonomy" id="1974825"/>
    <lineage>
        <taxon>Bacteria</taxon>
        <taxon>Candidatus Roizmaniibacteriota</taxon>
    </lineage>
</organism>
<dbReference type="SUPFAM" id="SSF101386">
    <property type="entry name" value="all-alpha NTP pyrophosphatases"/>
    <property type="match status" value="1"/>
</dbReference>
<evidence type="ECO:0008006" key="3">
    <source>
        <dbReference type="Google" id="ProtNLM"/>
    </source>
</evidence>
<dbReference type="Gene3D" id="1.10.287.1080">
    <property type="entry name" value="MazG-like"/>
    <property type="match status" value="1"/>
</dbReference>
<accession>A0A2M7TXR9</accession>
<proteinExistence type="predicted"/>
<reference evidence="2" key="1">
    <citation type="submission" date="2017-09" db="EMBL/GenBank/DDBJ databases">
        <title>Depth-based differentiation of microbial function through sediment-hosted aquifers and enrichment of novel symbionts in the deep terrestrial subsurface.</title>
        <authorList>
            <person name="Probst A.J."/>
            <person name="Ladd B."/>
            <person name="Jarett J.K."/>
            <person name="Geller-Mcgrath D.E."/>
            <person name="Sieber C.M.K."/>
            <person name="Emerson J.B."/>
            <person name="Anantharaman K."/>
            <person name="Thomas B.C."/>
            <person name="Malmstrom R."/>
            <person name="Stieglmeier M."/>
            <person name="Klingl A."/>
            <person name="Woyke T."/>
            <person name="Ryan C.M."/>
            <person name="Banfield J.F."/>
        </authorList>
    </citation>
    <scope>NUCLEOTIDE SEQUENCE [LARGE SCALE GENOMIC DNA]</scope>
</reference>
<evidence type="ECO:0000313" key="2">
    <source>
        <dbReference type="Proteomes" id="UP000228503"/>
    </source>
</evidence>
<dbReference type="EMBL" id="PFOB01000049">
    <property type="protein sequence ID" value="PIZ62611.1"/>
    <property type="molecule type" value="Genomic_DNA"/>
</dbReference>
<gene>
    <name evidence="1" type="ORF">COY16_03695</name>
</gene>
<protein>
    <recommendedName>
        <fullName evidence="3">Nucleotide pyrophosphohydrolase</fullName>
    </recommendedName>
</protein>